<dbReference type="Proteomes" id="UP000442695">
    <property type="component" value="Unassembled WGS sequence"/>
</dbReference>
<evidence type="ECO:0000313" key="2">
    <source>
        <dbReference type="Proteomes" id="UP000442695"/>
    </source>
</evidence>
<gene>
    <name evidence="1" type="ORF">GN299_15330</name>
</gene>
<dbReference type="AlphaFoldDB" id="A0A7V8EFY1"/>
<reference evidence="1 2" key="1">
    <citation type="submission" date="2019-12" db="EMBL/GenBank/DDBJ databases">
        <authorList>
            <person name="Woiski C."/>
        </authorList>
    </citation>
    <scope>NUCLEOTIDE SEQUENCE [LARGE SCALE GENOMIC DNA]</scope>
    <source>
        <strain evidence="1 2">BOE100</strain>
    </source>
</reference>
<name>A0A7V8EFY1_PSEPU</name>
<dbReference type="EMBL" id="WOWR01000018">
    <property type="protein sequence ID" value="KAF0254039.1"/>
    <property type="molecule type" value="Genomic_DNA"/>
</dbReference>
<accession>A0A7V8EFY1</accession>
<evidence type="ECO:0000313" key="1">
    <source>
        <dbReference type="EMBL" id="KAF0254039.1"/>
    </source>
</evidence>
<protein>
    <submittedName>
        <fullName evidence="1">Uncharacterized protein</fullName>
    </submittedName>
</protein>
<organism evidence="1 2">
    <name type="scientific">Pseudomonas putida</name>
    <name type="common">Arthrobacter siderocapsulatus</name>
    <dbReference type="NCBI Taxonomy" id="303"/>
    <lineage>
        <taxon>Bacteria</taxon>
        <taxon>Pseudomonadati</taxon>
        <taxon>Pseudomonadota</taxon>
        <taxon>Gammaproteobacteria</taxon>
        <taxon>Pseudomonadales</taxon>
        <taxon>Pseudomonadaceae</taxon>
        <taxon>Pseudomonas</taxon>
    </lineage>
</organism>
<sequence>MEEATATAGMDSWPVPVEIHAGNEKLVKLSDLSNSYKVRAWGEIRTNAPALAQLLKETELKQIVEFFSASIYIEAHHAPCLPHERLRGRKA</sequence>
<dbReference type="RefSeq" id="WP_156859166.1">
    <property type="nucleotide sequence ID" value="NZ_WOWR01000018.1"/>
</dbReference>
<proteinExistence type="predicted"/>
<comment type="caution">
    <text evidence="1">The sequence shown here is derived from an EMBL/GenBank/DDBJ whole genome shotgun (WGS) entry which is preliminary data.</text>
</comment>